<dbReference type="InterPro" id="IPR003594">
    <property type="entry name" value="HATPase_dom"/>
</dbReference>
<dbReference type="GO" id="GO:0016301">
    <property type="term" value="F:kinase activity"/>
    <property type="evidence" value="ECO:0007669"/>
    <property type="project" value="UniProtKB-KW"/>
</dbReference>
<feature type="region of interest" description="Disordered" evidence="10">
    <location>
        <begin position="408"/>
        <end position="443"/>
    </location>
</feature>
<evidence type="ECO:0000256" key="4">
    <source>
        <dbReference type="ARBA" id="ARBA00022679"/>
    </source>
</evidence>
<evidence type="ECO:0000256" key="10">
    <source>
        <dbReference type="SAM" id="MobiDB-lite"/>
    </source>
</evidence>
<dbReference type="SMART" id="SM00387">
    <property type="entry name" value="HATPase_c"/>
    <property type="match status" value="1"/>
</dbReference>
<feature type="transmembrane region" description="Helical" evidence="11">
    <location>
        <begin position="122"/>
        <end position="140"/>
    </location>
</feature>
<feature type="transmembrane region" description="Helical" evidence="11">
    <location>
        <begin position="33"/>
        <end position="51"/>
    </location>
</feature>
<organism evidence="13 14">
    <name type="scientific">Streptomyces camponoticapitis</name>
    <dbReference type="NCBI Taxonomy" id="1616125"/>
    <lineage>
        <taxon>Bacteria</taxon>
        <taxon>Bacillati</taxon>
        <taxon>Actinomycetota</taxon>
        <taxon>Actinomycetes</taxon>
        <taxon>Kitasatosporales</taxon>
        <taxon>Streptomycetaceae</taxon>
        <taxon>Streptomyces</taxon>
    </lineage>
</organism>
<keyword evidence="11" id="KW-0472">Membrane</keyword>
<feature type="transmembrane region" description="Helical" evidence="11">
    <location>
        <begin position="58"/>
        <end position="77"/>
    </location>
</feature>
<keyword evidence="5" id="KW-0547">Nucleotide-binding</keyword>
<reference evidence="14" key="1">
    <citation type="journal article" date="2019" name="Int. J. Syst. Evol. Microbiol.">
        <title>The Global Catalogue of Microorganisms (GCM) 10K type strain sequencing project: providing services to taxonomists for standard genome sequencing and annotation.</title>
        <authorList>
            <consortium name="The Broad Institute Genomics Platform"/>
            <consortium name="The Broad Institute Genome Sequencing Center for Infectious Disease"/>
            <person name="Wu L."/>
            <person name="Ma J."/>
        </authorList>
    </citation>
    <scope>NUCLEOTIDE SEQUENCE [LARGE SCALE GENOMIC DNA]</scope>
    <source>
        <strain evidence="14">CGMCC 4.7275</strain>
    </source>
</reference>
<keyword evidence="11" id="KW-0812">Transmembrane</keyword>
<dbReference type="Gene3D" id="1.20.5.1930">
    <property type="match status" value="1"/>
</dbReference>
<keyword evidence="7" id="KW-0067">ATP-binding</keyword>
<sequence length="443" mass="46785">MPETSSRGPLTERVFAVLNRDPLDAPNQLRTDLVITGVAGALGVLLAFVVTDGGRPDALGWVLLAAVTASLIWRRHHPVAALTVMVPLVAVYHALDYSHAATTPATMIALYTLAVTGPPMRAALLGVGIVSITLTVMLVINTDRGIEMLRTSGWIIAVIVVGMDVRVYRKYIAAVVERAERAERTREEEAARRVAEERLRIARDLHDLLAHSITLIGVQTSVASHILSVDPERLDRAAISQALDGISDTCRDARSELRTTLEVLRAAGTGEDEEGTWAGALPDLAALSGLVESARTAGAEAELTVRMEGVRVPPVAEAAAYRIVQESLTNAVRHAGPAPRVRVRVETSDGALHVTVTDNGGRPGGRAAPADPGYGIVGMRERARSVGGTLDAGPYDGGFRVSAVLPLRERGEPASDAGAPAGPAKSVEAGRATGLTRRRESLA</sequence>
<keyword evidence="4" id="KW-0808">Transferase</keyword>
<dbReference type="Gene3D" id="3.30.565.10">
    <property type="entry name" value="Histidine kinase-like ATPase, C-terminal domain"/>
    <property type="match status" value="1"/>
</dbReference>
<evidence type="ECO:0000256" key="1">
    <source>
        <dbReference type="ARBA" id="ARBA00000085"/>
    </source>
</evidence>
<keyword evidence="3" id="KW-0597">Phosphoprotein</keyword>
<dbReference type="InterPro" id="IPR050482">
    <property type="entry name" value="Sensor_HK_TwoCompSys"/>
</dbReference>
<evidence type="ECO:0000256" key="11">
    <source>
        <dbReference type="SAM" id="Phobius"/>
    </source>
</evidence>
<dbReference type="SUPFAM" id="SSF55874">
    <property type="entry name" value="ATPase domain of HSP90 chaperone/DNA topoisomerase II/histidine kinase"/>
    <property type="match status" value="1"/>
</dbReference>
<keyword evidence="6 13" id="KW-0418">Kinase</keyword>
<dbReference type="EMBL" id="BMMV01000009">
    <property type="protein sequence ID" value="GGJ99302.1"/>
    <property type="molecule type" value="Genomic_DNA"/>
</dbReference>
<evidence type="ECO:0000256" key="6">
    <source>
        <dbReference type="ARBA" id="ARBA00022777"/>
    </source>
</evidence>
<dbReference type="PANTHER" id="PTHR24421:SF10">
    <property type="entry name" value="NITRATE_NITRITE SENSOR PROTEIN NARQ"/>
    <property type="match status" value="1"/>
</dbReference>
<comment type="caution">
    <text evidence="13">The sequence shown here is derived from an EMBL/GenBank/DDBJ whole genome shotgun (WGS) entry which is preliminary data.</text>
</comment>
<evidence type="ECO:0000259" key="12">
    <source>
        <dbReference type="SMART" id="SM00387"/>
    </source>
</evidence>
<keyword evidence="14" id="KW-1185">Reference proteome</keyword>
<keyword evidence="8" id="KW-0902">Two-component regulatory system</keyword>
<evidence type="ECO:0000313" key="13">
    <source>
        <dbReference type="EMBL" id="GGJ99302.1"/>
    </source>
</evidence>
<dbReference type="PANTHER" id="PTHR24421">
    <property type="entry name" value="NITRATE/NITRITE SENSOR PROTEIN NARX-RELATED"/>
    <property type="match status" value="1"/>
</dbReference>
<dbReference type="InterPro" id="IPR011712">
    <property type="entry name" value="Sig_transdc_His_kin_sub3_dim/P"/>
</dbReference>
<evidence type="ECO:0000256" key="7">
    <source>
        <dbReference type="ARBA" id="ARBA00022840"/>
    </source>
</evidence>
<evidence type="ECO:0000256" key="3">
    <source>
        <dbReference type="ARBA" id="ARBA00022553"/>
    </source>
</evidence>
<evidence type="ECO:0000256" key="8">
    <source>
        <dbReference type="ARBA" id="ARBA00023012"/>
    </source>
</evidence>
<comment type="catalytic activity">
    <reaction evidence="1">
        <text>ATP + protein L-histidine = ADP + protein N-phospho-L-histidine.</text>
        <dbReference type="EC" id="2.7.13.3"/>
    </reaction>
</comment>
<evidence type="ECO:0000313" key="14">
    <source>
        <dbReference type="Proteomes" id="UP000660265"/>
    </source>
</evidence>
<name>A0ABQ2E7I9_9ACTN</name>
<keyword evidence="11" id="KW-1133">Transmembrane helix</keyword>
<dbReference type="CDD" id="cd16917">
    <property type="entry name" value="HATPase_UhpB-NarQ-NarX-like"/>
    <property type="match status" value="1"/>
</dbReference>
<evidence type="ECO:0000256" key="9">
    <source>
        <dbReference type="SAM" id="Coils"/>
    </source>
</evidence>
<dbReference type="RefSeq" id="WP_229700901.1">
    <property type="nucleotide sequence ID" value="NZ_BMMV01000009.1"/>
</dbReference>
<feature type="domain" description="Histidine kinase/HSP90-like ATPase" evidence="12">
    <location>
        <begin position="315"/>
        <end position="409"/>
    </location>
</feature>
<dbReference type="Pfam" id="PF02518">
    <property type="entry name" value="HATPase_c"/>
    <property type="match status" value="1"/>
</dbReference>
<feature type="coiled-coil region" evidence="9">
    <location>
        <begin position="172"/>
        <end position="199"/>
    </location>
</feature>
<accession>A0ABQ2E7I9</accession>
<evidence type="ECO:0000256" key="2">
    <source>
        <dbReference type="ARBA" id="ARBA00012438"/>
    </source>
</evidence>
<dbReference type="InterPro" id="IPR055558">
    <property type="entry name" value="DUF7134"/>
</dbReference>
<dbReference type="Pfam" id="PF07730">
    <property type="entry name" value="HisKA_3"/>
    <property type="match status" value="1"/>
</dbReference>
<evidence type="ECO:0000256" key="5">
    <source>
        <dbReference type="ARBA" id="ARBA00022741"/>
    </source>
</evidence>
<keyword evidence="9" id="KW-0175">Coiled coil</keyword>
<dbReference type="Proteomes" id="UP000660265">
    <property type="component" value="Unassembled WGS sequence"/>
</dbReference>
<protein>
    <recommendedName>
        <fullName evidence="2">histidine kinase</fullName>
        <ecNumber evidence="2">2.7.13.3</ecNumber>
    </recommendedName>
</protein>
<proteinExistence type="predicted"/>
<gene>
    <name evidence="13" type="ORF">GCM10011583_33510</name>
</gene>
<dbReference type="EC" id="2.7.13.3" evidence="2"/>
<feature type="compositionally biased region" description="Low complexity" evidence="10">
    <location>
        <begin position="414"/>
        <end position="424"/>
    </location>
</feature>
<dbReference type="Pfam" id="PF23539">
    <property type="entry name" value="DUF7134"/>
    <property type="match status" value="1"/>
</dbReference>
<dbReference type="InterPro" id="IPR036890">
    <property type="entry name" value="HATPase_C_sf"/>
</dbReference>